<dbReference type="Proteomes" id="UP001139887">
    <property type="component" value="Unassembled WGS sequence"/>
</dbReference>
<evidence type="ECO:0000313" key="10">
    <source>
        <dbReference type="Proteomes" id="UP001139887"/>
    </source>
</evidence>
<evidence type="ECO:0000256" key="4">
    <source>
        <dbReference type="SAM" id="Coils"/>
    </source>
</evidence>
<evidence type="ECO:0000259" key="8">
    <source>
        <dbReference type="Pfam" id="PF18517"/>
    </source>
</evidence>
<organism evidence="9 10">
    <name type="scientific">Coemansia brasiliensis</name>
    <dbReference type="NCBI Taxonomy" id="2650707"/>
    <lineage>
        <taxon>Eukaryota</taxon>
        <taxon>Fungi</taxon>
        <taxon>Fungi incertae sedis</taxon>
        <taxon>Zoopagomycota</taxon>
        <taxon>Kickxellomycotina</taxon>
        <taxon>Kickxellomycetes</taxon>
        <taxon>Kickxellales</taxon>
        <taxon>Kickxellaceae</taxon>
        <taxon>Coemansia</taxon>
    </lineage>
</organism>
<comment type="subcellular location">
    <subcellularLocation>
        <location evidence="1">Nucleus</location>
    </subcellularLocation>
</comment>
<dbReference type="Pfam" id="PF10354">
    <property type="entry name" value="BMT5-like"/>
    <property type="match status" value="1"/>
</dbReference>
<evidence type="ECO:0000313" key="9">
    <source>
        <dbReference type="EMBL" id="KAJ2850138.1"/>
    </source>
</evidence>
<dbReference type="InterPro" id="IPR040453">
    <property type="entry name" value="Mnd1_HTH"/>
</dbReference>
<comment type="caution">
    <text evidence="9">The sequence shown here is derived from an EMBL/GenBank/DDBJ whole genome shotgun (WGS) entry which is preliminary data.</text>
</comment>
<dbReference type="GO" id="GO:0070042">
    <property type="term" value="F:rRNA (uridine-N3-)-methyltransferase activity"/>
    <property type="evidence" value="ECO:0007669"/>
    <property type="project" value="InterPro"/>
</dbReference>
<feature type="coiled-coil region" evidence="4">
    <location>
        <begin position="435"/>
        <end position="472"/>
    </location>
</feature>
<evidence type="ECO:0000256" key="5">
    <source>
        <dbReference type="SAM" id="MobiDB-lite"/>
    </source>
</evidence>
<feature type="region of interest" description="Disordered" evidence="5">
    <location>
        <begin position="329"/>
        <end position="359"/>
    </location>
</feature>
<dbReference type="Pfam" id="PF03962">
    <property type="entry name" value="Mnd1"/>
    <property type="match status" value="1"/>
</dbReference>
<reference evidence="9" key="1">
    <citation type="submission" date="2022-07" db="EMBL/GenBank/DDBJ databases">
        <title>Phylogenomic reconstructions and comparative analyses of Kickxellomycotina fungi.</title>
        <authorList>
            <person name="Reynolds N.K."/>
            <person name="Stajich J.E."/>
            <person name="Barry K."/>
            <person name="Grigoriev I.V."/>
            <person name="Crous P."/>
            <person name="Smith M.E."/>
        </authorList>
    </citation>
    <scope>NUCLEOTIDE SEQUENCE</scope>
    <source>
        <strain evidence="9">NRRL 1566</strain>
    </source>
</reference>
<feature type="region of interest" description="Disordered" evidence="5">
    <location>
        <begin position="177"/>
        <end position="212"/>
    </location>
</feature>
<evidence type="ECO:0000256" key="2">
    <source>
        <dbReference type="ARBA" id="ARBA00023054"/>
    </source>
</evidence>
<keyword evidence="3" id="KW-0539">Nucleus</keyword>
<proteinExistence type="predicted"/>
<protein>
    <submittedName>
        <fullName evidence="9">Meiotic nuclear division protein 1</fullName>
    </submittedName>
</protein>
<dbReference type="OrthoDB" id="273345at2759"/>
<dbReference type="GO" id="GO:0005737">
    <property type="term" value="C:cytoplasm"/>
    <property type="evidence" value="ECO:0007669"/>
    <property type="project" value="TreeGrafter"/>
</dbReference>
<gene>
    <name evidence="9" type="primary">MND1</name>
    <name evidence="9" type="ORF">IWW36_002138</name>
</gene>
<evidence type="ECO:0000256" key="3">
    <source>
        <dbReference type="ARBA" id="ARBA00023242"/>
    </source>
</evidence>
<dbReference type="PANTHER" id="PTHR11538:SF26">
    <property type="entry name" value="FERREDOXIN-FOLD ANTICODON-BINDING DOMAIN-CONTAINING PROTEIN 1"/>
    <property type="match status" value="1"/>
</dbReference>
<feature type="domain" description="Mnd1 HTH" evidence="6">
    <location>
        <begin position="368"/>
        <end position="427"/>
    </location>
</feature>
<dbReference type="Pfam" id="PF18517">
    <property type="entry name" value="LZ3wCH"/>
    <property type="match status" value="1"/>
</dbReference>
<evidence type="ECO:0000259" key="7">
    <source>
        <dbReference type="Pfam" id="PF10354"/>
    </source>
</evidence>
<dbReference type="PANTHER" id="PTHR11538">
    <property type="entry name" value="PHENYLALANYL-TRNA SYNTHETASE"/>
    <property type="match status" value="1"/>
</dbReference>
<feature type="domain" description="Leucine zipper with capping helix" evidence="8">
    <location>
        <begin position="503"/>
        <end position="555"/>
    </location>
</feature>
<evidence type="ECO:0000256" key="1">
    <source>
        <dbReference type="ARBA" id="ARBA00004123"/>
    </source>
</evidence>
<dbReference type="EMBL" id="JANBUW010000043">
    <property type="protein sequence ID" value="KAJ2850138.1"/>
    <property type="molecule type" value="Genomic_DNA"/>
</dbReference>
<name>A0A9W8M0Y2_9FUNG</name>
<dbReference type="AlphaFoldDB" id="A0A9W8M0Y2"/>
<keyword evidence="10" id="KW-1185">Reference proteome</keyword>
<dbReference type="InterPro" id="IPR040661">
    <property type="entry name" value="LZ3wCH"/>
</dbReference>
<dbReference type="InterPro" id="IPR019446">
    <property type="entry name" value="BMT5-like"/>
</dbReference>
<sequence>MVRTKKAKLRTALLKVEAQKKQAVKTGAPAIEKAPKKIQHKMHFPYSKQDTILLIGEGNFSFAHSIATKLCSGANIIATAYDSEQVAREKYPDMAKHIEGFNKLGGTVYFDVDGTKLHECVQLHGKQFSHIVFNFPHAGAGIKDQARNIQTNKLLLFSFFTSAQTLLVKGTPKPKVYAKAAGSKSNKNESDESDEDERPRPKKKRVGAQKPSADTIEFEGVKAEVVYDAVEDRYNPANAEDIVEPGQIHVTLKSGLPYDKWNIKQLARECGLATFRTVNFLLDSFPGYEHRRTLGFKEGVSKDENQEIRDKNPKLYQFVVKTNAAADASVKAPADSKKRKQRGSKKQALGITSESGPRLSLEEKRKRMMEIFHETQEPFLLKELERIGPKQKGIVSQSVKDVVQSLVDDGLCHCEKVGTSNFFWAFPSEAAVKRKNKHDALAKELEQALSKQKELETAIANAQLGREQTEERTGLIEELAEIEARWNSQQEELQKFEECDPVLMNKKREETRVARDAANRWTDNVFIMQSWVRDKFNMDMDEFNKFFGIAADFDNV</sequence>
<accession>A0A9W8M0Y2</accession>
<dbReference type="GO" id="GO:0070475">
    <property type="term" value="P:rRNA base methylation"/>
    <property type="evidence" value="ECO:0007669"/>
    <property type="project" value="InterPro"/>
</dbReference>
<evidence type="ECO:0000259" key="6">
    <source>
        <dbReference type="Pfam" id="PF03962"/>
    </source>
</evidence>
<feature type="domain" description="25S rRNA (uridine-N(3))-methyltransferase BMT5-like" evidence="7">
    <location>
        <begin position="53"/>
        <end position="292"/>
    </location>
</feature>
<dbReference type="GO" id="GO:0005634">
    <property type="term" value="C:nucleus"/>
    <property type="evidence" value="ECO:0007669"/>
    <property type="project" value="UniProtKB-SubCell"/>
</dbReference>
<keyword evidence="2 4" id="KW-0175">Coiled coil</keyword>